<sequence>MNVADPLSSALIMGIIPDEERGVASGMNSALWRMPNALSSYLGSALIKAGELKTPFFVAGTLYIVSITLFWRWFRIQKS</sequence>
<proteinExistence type="predicted"/>
<evidence type="ECO:0000313" key="4">
    <source>
        <dbReference type="Proteomes" id="UP000240569"/>
    </source>
</evidence>
<keyword evidence="1" id="KW-0812">Transmembrane</keyword>
<dbReference type="Pfam" id="PF07690">
    <property type="entry name" value="MFS_1"/>
    <property type="match status" value="1"/>
</dbReference>
<dbReference type="PROSITE" id="PS50850">
    <property type="entry name" value="MFS"/>
    <property type="match status" value="1"/>
</dbReference>
<dbReference type="InterPro" id="IPR020846">
    <property type="entry name" value="MFS_dom"/>
</dbReference>
<comment type="caution">
    <text evidence="3">The sequence shown here is derived from an EMBL/GenBank/DDBJ whole genome shotgun (WGS) entry which is preliminary data.</text>
</comment>
<dbReference type="InterPro" id="IPR011701">
    <property type="entry name" value="MFS"/>
</dbReference>
<dbReference type="AlphaFoldDB" id="A0A2R6AF12"/>
<dbReference type="SUPFAM" id="SSF103473">
    <property type="entry name" value="MFS general substrate transporter"/>
    <property type="match status" value="1"/>
</dbReference>
<dbReference type="EMBL" id="NEXD01000053">
    <property type="protein sequence ID" value="PSN84971.1"/>
    <property type="molecule type" value="Genomic_DNA"/>
</dbReference>
<dbReference type="InterPro" id="IPR036259">
    <property type="entry name" value="MFS_trans_sf"/>
</dbReference>
<accession>A0A2R6AF12</accession>
<evidence type="ECO:0000313" key="3">
    <source>
        <dbReference type="EMBL" id="PSN84971.1"/>
    </source>
</evidence>
<keyword evidence="1" id="KW-1133">Transmembrane helix</keyword>
<dbReference type="Gene3D" id="1.20.1250.20">
    <property type="entry name" value="MFS general substrate transporter like domains"/>
    <property type="match status" value="1"/>
</dbReference>
<keyword evidence="1" id="KW-0472">Membrane</keyword>
<dbReference type="Proteomes" id="UP000240569">
    <property type="component" value="Unassembled WGS sequence"/>
</dbReference>
<evidence type="ECO:0000259" key="2">
    <source>
        <dbReference type="PROSITE" id="PS50850"/>
    </source>
</evidence>
<organism evidence="3 4">
    <name type="scientific">Candidatus Marsarchaeota G1 archaeon BE_D</name>
    <dbReference type="NCBI Taxonomy" id="1978156"/>
    <lineage>
        <taxon>Archaea</taxon>
        <taxon>Candidatus Marsarchaeota</taxon>
        <taxon>Candidatus Marsarchaeota group 1</taxon>
    </lineage>
</organism>
<dbReference type="GO" id="GO:0022857">
    <property type="term" value="F:transmembrane transporter activity"/>
    <property type="evidence" value="ECO:0007669"/>
    <property type="project" value="InterPro"/>
</dbReference>
<name>A0A2R6AF12_9ARCH</name>
<feature type="transmembrane region" description="Helical" evidence="1">
    <location>
        <begin position="56"/>
        <end position="74"/>
    </location>
</feature>
<gene>
    <name evidence="3" type="ORF">B9Q02_08110</name>
</gene>
<protein>
    <recommendedName>
        <fullName evidence="2">Major facilitator superfamily (MFS) profile domain-containing protein</fullName>
    </recommendedName>
</protein>
<reference evidence="3 4" key="1">
    <citation type="submission" date="2017-04" db="EMBL/GenBank/DDBJ databases">
        <title>Novel microbial lineages endemic to geothermal iron-oxide mats fill important gaps in the evolutionary history of Archaea.</title>
        <authorList>
            <person name="Jay Z.J."/>
            <person name="Beam J.P."/>
            <person name="Dlakic M."/>
            <person name="Rusch D.B."/>
            <person name="Kozubal M.A."/>
            <person name="Inskeep W.P."/>
        </authorList>
    </citation>
    <scope>NUCLEOTIDE SEQUENCE [LARGE SCALE GENOMIC DNA]</scope>
    <source>
        <strain evidence="3">BE_D</strain>
    </source>
</reference>
<evidence type="ECO:0000256" key="1">
    <source>
        <dbReference type="SAM" id="Phobius"/>
    </source>
</evidence>
<feature type="domain" description="Major facilitator superfamily (MFS) profile" evidence="2">
    <location>
        <begin position="1"/>
        <end position="79"/>
    </location>
</feature>